<dbReference type="Pfam" id="PF04186">
    <property type="entry name" value="FxsA"/>
    <property type="match status" value="1"/>
</dbReference>
<dbReference type="PANTHER" id="PTHR35335">
    <property type="entry name" value="UPF0716 PROTEIN FXSA"/>
    <property type="match status" value="1"/>
</dbReference>
<dbReference type="EMBL" id="FOEG01000007">
    <property type="protein sequence ID" value="SEP04187.1"/>
    <property type="molecule type" value="Genomic_DNA"/>
</dbReference>
<dbReference type="PANTHER" id="PTHR35335:SF1">
    <property type="entry name" value="UPF0716 PROTEIN FXSA"/>
    <property type="match status" value="1"/>
</dbReference>
<dbReference type="InterPro" id="IPR007313">
    <property type="entry name" value="FxsA"/>
</dbReference>
<feature type="compositionally biased region" description="Basic and acidic residues" evidence="1">
    <location>
        <begin position="140"/>
        <end position="150"/>
    </location>
</feature>
<sequence>MPVLLLLLIIVPLVEIFILIEVGKVVGALATIGLCVLTAVIGGLLLRQQGVETLRRARANLDRGTVPAVEMFEGMALAVGGVMLLTPGFATDVIGFACLIPFTRRMVVHALLRRVHVQYGPIDGQASRRPPSGQDAIEGEFERRDRNEHP</sequence>
<evidence type="ECO:0000256" key="2">
    <source>
        <dbReference type="SAM" id="Phobius"/>
    </source>
</evidence>
<keyword evidence="4" id="KW-1185">Reference proteome</keyword>
<keyword evidence="2" id="KW-0812">Transmembrane</keyword>
<dbReference type="STRING" id="406100.SAMN04488052_10784"/>
<proteinExistence type="predicted"/>
<gene>
    <name evidence="3" type="ORF">SAMN04488052_10784</name>
</gene>
<name>A0A1H8UMF3_9GAMM</name>
<protein>
    <submittedName>
        <fullName evidence="3">UPF0716 protein FxsA</fullName>
    </submittedName>
</protein>
<evidence type="ECO:0000313" key="4">
    <source>
        <dbReference type="Proteomes" id="UP000199657"/>
    </source>
</evidence>
<keyword evidence="2" id="KW-0472">Membrane</keyword>
<dbReference type="Proteomes" id="UP000199657">
    <property type="component" value="Unassembled WGS sequence"/>
</dbReference>
<accession>A0A1H8UMF3</accession>
<organism evidence="3 4">
    <name type="scientific">Aquisalimonas asiatica</name>
    <dbReference type="NCBI Taxonomy" id="406100"/>
    <lineage>
        <taxon>Bacteria</taxon>
        <taxon>Pseudomonadati</taxon>
        <taxon>Pseudomonadota</taxon>
        <taxon>Gammaproteobacteria</taxon>
        <taxon>Chromatiales</taxon>
        <taxon>Ectothiorhodospiraceae</taxon>
        <taxon>Aquisalimonas</taxon>
    </lineage>
</organism>
<dbReference type="AlphaFoldDB" id="A0A1H8UMF3"/>
<dbReference type="GO" id="GO:0016020">
    <property type="term" value="C:membrane"/>
    <property type="evidence" value="ECO:0007669"/>
    <property type="project" value="InterPro"/>
</dbReference>
<evidence type="ECO:0000256" key="1">
    <source>
        <dbReference type="SAM" id="MobiDB-lite"/>
    </source>
</evidence>
<feature type="transmembrane region" description="Helical" evidence="2">
    <location>
        <begin position="26"/>
        <end position="46"/>
    </location>
</feature>
<reference evidence="3 4" key="1">
    <citation type="submission" date="2016-10" db="EMBL/GenBank/DDBJ databases">
        <authorList>
            <person name="de Groot N.N."/>
        </authorList>
    </citation>
    <scope>NUCLEOTIDE SEQUENCE [LARGE SCALE GENOMIC DNA]</scope>
    <source>
        <strain evidence="3 4">CGMCC 1.6291</strain>
    </source>
</reference>
<keyword evidence="2" id="KW-1133">Transmembrane helix</keyword>
<feature type="region of interest" description="Disordered" evidence="1">
    <location>
        <begin position="123"/>
        <end position="150"/>
    </location>
</feature>
<dbReference type="RefSeq" id="WP_091645117.1">
    <property type="nucleotide sequence ID" value="NZ_FOEG01000007.1"/>
</dbReference>
<dbReference type="NCBIfam" id="NF008528">
    <property type="entry name" value="PRK11463.1-2"/>
    <property type="match status" value="1"/>
</dbReference>
<evidence type="ECO:0000313" key="3">
    <source>
        <dbReference type="EMBL" id="SEP04187.1"/>
    </source>
</evidence>
<dbReference type="OrthoDB" id="9792788at2"/>